<evidence type="ECO:0000256" key="1">
    <source>
        <dbReference type="ARBA" id="ARBA00000085"/>
    </source>
</evidence>
<evidence type="ECO:0000256" key="7">
    <source>
        <dbReference type="ARBA" id="ARBA00022692"/>
    </source>
</evidence>
<dbReference type="PANTHER" id="PTHR45528">
    <property type="entry name" value="SENSOR HISTIDINE KINASE CPXA"/>
    <property type="match status" value="1"/>
</dbReference>
<dbReference type="InterPro" id="IPR050398">
    <property type="entry name" value="HssS/ArlS-like"/>
</dbReference>
<dbReference type="SUPFAM" id="SSF47384">
    <property type="entry name" value="Homodimeric domain of signal transducing histidine kinase"/>
    <property type="match status" value="1"/>
</dbReference>
<evidence type="ECO:0000256" key="10">
    <source>
        <dbReference type="ARBA" id="ARBA00022840"/>
    </source>
</evidence>
<dbReference type="InterPro" id="IPR005467">
    <property type="entry name" value="His_kinase_dom"/>
</dbReference>
<protein>
    <recommendedName>
        <fullName evidence="3">histidine kinase</fullName>
        <ecNumber evidence="3">2.7.13.3</ecNumber>
    </recommendedName>
</protein>
<reference evidence="18" key="1">
    <citation type="submission" date="2016-04" db="EMBL/GenBank/DDBJ databases">
        <authorList>
            <person name="Osei Sekyere J."/>
            <person name="Sivertsen A."/>
            <person name="Pedersen A.T."/>
            <person name="Sundsfjord A."/>
        </authorList>
    </citation>
    <scope>NUCLEOTIDE SEQUENCE [LARGE SCALE GENOMIC DNA]</scope>
    <source>
        <strain evidence="18">945174350</strain>
    </source>
</reference>
<organism evidence="17 18">
    <name type="scientific">Serratia marcescens</name>
    <dbReference type="NCBI Taxonomy" id="615"/>
    <lineage>
        <taxon>Bacteria</taxon>
        <taxon>Pseudomonadati</taxon>
        <taxon>Pseudomonadota</taxon>
        <taxon>Gammaproteobacteria</taxon>
        <taxon>Enterobacterales</taxon>
        <taxon>Yersiniaceae</taxon>
        <taxon>Serratia</taxon>
    </lineage>
</organism>
<gene>
    <name evidence="17" type="ORF">AN695_0226530</name>
</gene>
<dbReference type="EMBL" id="LJEX02000162">
    <property type="protein sequence ID" value="OCO79098.1"/>
    <property type="molecule type" value="Genomic_DNA"/>
</dbReference>
<dbReference type="InterPro" id="IPR003660">
    <property type="entry name" value="HAMP_dom"/>
</dbReference>
<comment type="subcellular location">
    <subcellularLocation>
        <location evidence="2">Cell membrane</location>
        <topology evidence="2">Multi-pass membrane protein</topology>
    </subcellularLocation>
</comment>
<dbReference type="Gene3D" id="3.30.565.10">
    <property type="entry name" value="Histidine kinase-like ATPase, C-terminal domain"/>
    <property type="match status" value="1"/>
</dbReference>
<feature type="domain" description="HAMP" evidence="16">
    <location>
        <begin position="116"/>
        <end position="170"/>
    </location>
</feature>
<dbReference type="SMART" id="SM00304">
    <property type="entry name" value="HAMP"/>
    <property type="match status" value="1"/>
</dbReference>
<keyword evidence="8" id="KW-0547">Nucleotide-binding</keyword>
<evidence type="ECO:0000256" key="14">
    <source>
        <dbReference type="SAM" id="Phobius"/>
    </source>
</evidence>
<dbReference type="PRINTS" id="PR00344">
    <property type="entry name" value="BCTRLSENSOR"/>
</dbReference>
<dbReference type="PROSITE" id="PS50885">
    <property type="entry name" value="HAMP"/>
    <property type="match status" value="1"/>
</dbReference>
<evidence type="ECO:0000256" key="2">
    <source>
        <dbReference type="ARBA" id="ARBA00004651"/>
    </source>
</evidence>
<keyword evidence="5" id="KW-0597">Phosphoprotein</keyword>
<dbReference type="AlphaFoldDB" id="A0A2F0P4X8"/>
<dbReference type="GO" id="GO:0005886">
    <property type="term" value="C:plasma membrane"/>
    <property type="evidence" value="ECO:0007669"/>
    <property type="project" value="UniProtKB-SubCell"/>
</dbReference>
<dbReference type="InterPro" id="IPR036890">
    <property type="entry name" value="HATPase_C_sf"/>
</dbReference>
<evidence type="ECO:0000256" key="8">
    <source>
        <dbReference type="ARBA" id="ARBA00022741"/>
    </source>
</evidence>
<keyword evidence="10" id="KW-0067">ATP-binding</keyword>
<dbReference type="CDD" id="cd06225">
    <property type="entry name" value="HAMP"/>
    <property type="match status" value="1"/>
</dbReference>
<feature type="transmembrane region" description="Helical" evidence="14">
    <location>
        <begin position="14"/>
        <end position="39"/>
    </location>
</feature>
<dbReference type="Gene3D" id="1.10.287.130">
    <property type="match status" value="1"/>
</dbReference>
<evidence type="ECO:0000256" key="11">
    <source>
        <dbReference type="ARBA" id="ARBA00022989"/>
    </source>
</evidence>
<keyword evidence="6" id="KW-0808">Transferase</keyword>
<dbReference type="Pfam" id="PF00672">
    <property type="entry name" value="HAMP"/>
    <property type="match status" value="1"/>
</dbReference>
<evidence type="ECO:0000313" key="18">
    <source>
        <dbReference type="Proteomes" id="UP000050489"/>
    </source>
</evidence>
<dbReference type="SMART" id="SM00387">
    <property type="entry name" value="HATPase_c"/>
    <property type="match status" value="1"/>
</dbReference>
<keyword evidence="12" id="KW-0902">Two-component regulatory system</keyword>
<dbReference type="Proteomes" id="UP000050489">
    <property type="component" value="Unassembled WGS sequence"/>
</dbReference>
<evidence type="ECO:0000256" key="4">
    <source>
        <dbReference type="ARBA" id="ARBA00022475"/>
    </source>
</evidence>
<keyword evidence="9 17" id="KW-0418">Kinase</keyword>
<dbReference type="GO" id="GO:0005524">
    <property type="term" value="F:ATP binding"/>
    <property type="evidence" value="ECO:0007669"/>
    <property type="project" value="UniProtKB-KW"/>
</dbReference>
<evidence type="ECO:0000256" key="12">
    <source>
        <dbReference type="ARBA" id="ARBA00023012"/>
    </source>
</evidence>
<evidence type="ECO:0000256" key="6">
    <source>
        <dbReference type="ARBA" id="ARBA00022679"/>
    </source>
</evidence>
<evidence type="ECO:0000256" key="5">
    <source>
        <dbReference type="ARBA" id="ARBA00022553"/>
    </source>
</evidence>
<dbReference type="InterPro" id="IPR004358">
    <property type="entry name" value="Sig_transdc_His_kin-like_C"/>
</dbReference>
<keyword evidence="7 14" id="KW-0812">Transmembrane</keyword>
<accession>A0A2F0P4X8</accession>
<dbReference type="Gene3D" id="6.10.340.10">
    <property type="match status" value="1"/>
</dbReference>
<keyword evidence="4" id="KW-1003">Cell membrane</keyword>
<comment type="caution">
    <text evidence="17">The sequence shown here is derived from an EMBL/GenBank/DDBJ whole genome shotgun (WGS) entry which is preliminary data.</text>
</comment>
<evidence type="ECO:0000256" key="3">
    <source>
        <dbReference type="ARBA" id="ARBA00012438"/>
    </source>
</evidence>
<keyword evidence="11 14" id="KW-1133">Transmembrane helix</keyword>
<dbReference type="RefSeq" id="WP_055317680.1">
    <property type="nucleotide sequence ID" value="NZ_CADDTT010000018.1"/>
</dbReference>
<dbReference type="CDD" id="cd00082">
    <property type="entry name" value="HisKA"/>
    <property type="match status" value="1"/>
</dbReference>
<dbReference type="InterPro" id="IPR003594">
    <property type="entry name" value="HATPase_dom"/>
</dbReference>
<dbReference type="PANTHER" id="PTHR45528:SF1">
    <property type="entry name" value="SENSOR HISTIDINE KINASE CPXA"/>
    <property type="match status" value="1"/>
</dbReference>
<comment type="catalytic activity">
    <reaction evidence="1">
        <text>ATP + protein L-histidine = ADP + protein N-phospho-L-histidine.</text>
        <dbReference type="EC" id="2.7.13.3"/>
    </reaction>
</comment>
<proteinExistence type="predicted"/>
<keyword evidence="13 14" id="KW-0472">Membrane</keyword>
<feature type="domain" description="Histidine kinase" evidence="15">
    <location>
        <begin position="178"/>
        <end position="392"/>
    </location>
</feature>
<evidence type="ECO:0000313" key="17">
    <source>
        <dbReference type="EMBL" id="OCO79098.1"/>
    </source>
</evidence>
<evidence type="ECO:0000256" key="9">
    <source>
        <dbReference type="ARBA" id="ARBA00022777"/>
    </source>
</evidence>
<dbReference type="SUPFAM" id="SSF55874">
    <property type="entry name" value="ATPase domain of HSP90 chaperone/DNA topoisomerase II/histidine kinase"/>
    <property type="match status" value="1"/>
</dbReference>
<dbReference type="InterPro" id="IPR036097">
    <property type="entry name" value="HisK_dim/P_sf"/>
</dbReference>
<evidence type="ECO:0000259" key="15">
    <source>
        <dbReference type="PROSITE" id="PS50109"/>
    </source>
</evidence>
<name>A0A2F0P4X8_SERMA</name>
<feature type="transmembrane region" description="Helical" evidence="14">
    <location>
        <begin position="93"/>
        <end position="113"/>
    </location>
</feature>
<evidence type="ECO:0000256" key="13">
    <source>
        <dbReference type="ARBA" id="ARBA00023136"/>
    </source>
</evidence>
<dbReference type="Pfam" id="PF02518">
    <property type="entry name" value="HATPase_c"/>
    <property type="match status" value="1"/>
</dbReference>
<dbReference type="EC" id="2.7.13.3" evidence="3"/>
<dbReference type="PROSITE" id="PS50109">
    <property type="entry name" value="HIS_KIN"/>
    <property type="match status" value="1"/>
</dbReference>
<evidence type="ECO:0000259" key="16">
    <source>
        <dbReference type="PROSITE" id="PS50885"/>
    </source>
</evidence>
<dbReference type="InterPro" id="IPR003661">
    <property type="entry name" value="HisK_dim/P_dom"/>
</dbReference>
<dbReference type="GO" id="GO:0000155">
    <property type="term" value="F:phosphorelay sensor kinase activity"/>
    <property type="evidence" value="ECO:0007669"/>
    <property type="project" value="InterPro"/>
</dbReference>
<sequence length="394" mass="44607">MNNKSKRVSLWKWICVRVISQSVGVVVIIALCMWLRYAIYSTWVLYHEMPVDIRKEFLHLLNNPNEDLYRFYSLFHYWYGIDFANPSITSGDWIMLAILVVVAIPLMVLLGLYMSRPLAKQFSYLVAAARKVTEGDFSVQAKLEDKAPEELLTLTHDFNEMTKKLTYYEGELRASHIAMAHELRSPLTASIARLQGIMDGVFEPDKHQLNLVMQPLASLNRLIDDLQTLSLSQAGALSLEKYHVNLCDLIQERLQWLKAEVSQEDFTIEFECPAPVFVYADPFRIGQVVTILIKNAIRYAHSGKKLTITVNHADDKVIVGFRDYGPGVSEAFLPLMFERFSREERSRSRNLGGSGLGLSIAMAISRGHGGSLSAQNHPEGGMLLLLILPMKIES</sequence>